<feature type="transmembrane region" description="Helical" evidence="1">
    <location>
        <begin position="603"/>
        <end position="624"/>
    </location>
</feature>
<dbReference type="InterPro" id="IPR050491">
    <property type="entry name" value="AmpC-like"/>
</dbReference>
<protein>
    <submittedName>
        <fullName evidence="3">CubicO group peptidase (Beta-lactamase class C family)</fullName>
    </submittedName>
</protein>
<feature type="transmembrane region" description="Helical" evidence="1">
    <location>
        <begin position="488"/>
        <end position="510"/>
    </location>
</feature>
<gene>
    <name evidence="3" type="ORF">CLV72_101135</name>
</gene>
<name>A0A2T0QCB4_9ACTN</name>
<proteinExistence type="predicted"/>
<dbReference type="PANTHER" id="PTHR46825:SF9">
    <property type="entry name" value="BETA-LACTAMASE-RELATED DOMAIN-CONTAINING PROTEIN"/>
    <property type="match status" value="1"/>
</dbReference>
<feature type="domain" description="Beta-lactamase-related" evidence="2">
    <location>
        <begin position="38"/>
        <end position="363"/>
    </location>
</feature>
<dbReference type="Proteomes" id="UP000237846">
    <property type="component" value="Unassembled WGS sequence"/>
</dbReference>
<comment type="caution">
    <text evidence="3">The sequence shown here is derived from an EMBL/GenBank/DDBJ whole genome shotgun (WGS) entry which is preliminary data.</text>
</comment>
<dbReference type="PANTHER" id="PTHR46825">
    <property type="entry name" value="D-ALANYL-D-ALANINE-CARBOXYPEPTIDASE/ENDOPEPTIDASE AMPH"/>
    <property type="match status" value="1"/>
</dbReference>
<dbReference type="InterPro" id="IPR001466">
    <property type="entry name" value="Beta-lactam-related"/>
</dbReference>
<accession>A0A2T0QCB4</accession>
<evidence type="ECO:0000313" key="3">
    <source>
        <dbReference type="EMBL" id="PRY01552.1"/>
    </source>
</evidence>
<organism evidence="3 4">
    <name type="scientific">Allonocardiopsis opalescens</name>
    <dbReference type="NCBI Taxonomy" id="1144618"/>
    <lineage>
        <taxon>Bacteria</taxon>
        <taxon>Bacillati</taxon>
        <taxon>Actinomycetota</taxon>
        <taxon>Actinomycetes</taxon>
        <taxon>Streptosporangiales</taxon>
        <taxon>Allonocardiopsis</taxon>
    </lineage>
</organism>
<keyword evidence="1" id="KW-1133">Transmembrane helix</keyword>
<feature type="transmembrane region" description="Helical" evidence="1">
    <location>
        <begin position="570"/>
        <end position="591"/>
    </location>
</feature>
<feature type="transmembrane region" description="Helical" evidence="1">
    <location>
        <begin position="531"/>
        <end position="550"/>
    </location>
</feature>
<keyword evidence="4" id="KW-1185">Reference proteome</keyword>
<keyword evidence="1" id="KW-0472">Membrane</keyword>
<dbReference type="EMBL" id="PVZC01000001">
    <property type="protein sequence ID" value="PRY01552.1"/>
    <property type="molecule type" value="Genomic_DNA"/>
</dbReference>
<sequence>MAVLGVFAVPGPAAGEVSTGAVGDELSARAAAEFVEGFVPAQLERYRIPGAAVSVVAGGERVLATEYGLAEVASGRLVDAEETAFAAASVAKVLTAAAVMQLVEDGAIELDTDVNAYLDFEVEDDFPGRPVTVAHLLTHTAGFAVRDSGTAAADPGDVRPLGVHLAEELPERVRPPGERAVYSNFGMALAGYLVERRSGLPFDRYVDDNILRPLGMDRTTFTQPTPSRVHEGEAVGHRLVDGRHVPAEGARYGHMPPHGAGFRTTAADMARFMGAMLDGGGGILRPDSVEQMLSRQFANASGTPGMGYGFQEYTRGGQRLLVHRGSIPGSFAVLALIPERRIGIYASYNGGEGGAADSAWDLVDAFADRFAPAGAAPGAGPRTATPSEAEEYAGTYLAAQIGDTVDLGRLAGLTNTVAVTAAPDGTLRTTGAVGWGPSQPRRWHPVAPGLFREENGHQTIRFGADGSLATGNPVQPLHRLAWYEHPHLHLGVVGAGLAVLAAAVPGWPLARAVRRLRNRPHRGPWLASVPGWAAAVLCLASAASVVAMFADFEGTQAAFFLGTSPLLTAIGILPPAAVPATVGAAAATVLAWRNAWWTRAGRIHHTVAVLACAAYLVWAFAYHVPALP</sequence>
<dbReference type="AlphaFoldDB" id="A0A2T0QCB4"/>
<evidence type="ECO:0000256" key="1">
    <source>
        <dbReference type="SAM" id="Phobius"/>
    </source>
</evidence>
<dbReference type="SUPFAM" id="SSF56601">
    <property type="entry name" value="beta-lactamase/transpeptidase-like"/>
    <property type="match status" value="1"/>
</dbReference>
<dbReference type="Pfam" id="PF00144">
    <property type="entry name" value="Beta-lactamase"/>
    <property type="match status" value="1"/>
</dbReference>
<dbReference type="InterPro" id="IPR012338">
    <property type="entry name" value="Beta-lactam/transpept-like"/>
</dbReference>
<evidence type="ECO:0000259" key="2">
    <source>
        <dbReference type="Pfam" id="PF00144"/>
    </source>
</evidence>
<reference evidence="3 4" key="1">
    <citation type="submission" date="2018-03" db="EMBL/GenBank/DDBJ databases">
        <title>Genomic Encyclopedia of Archaeal and Bacterial Type Strains, Phase II (KMG-II): from individual species to whole genera.</title>
        <authorList>
            <person name="Goeker M."/>
        </authorList>
    </citation>
    <scope>NUCLEOTIDE SEQUENCE [LARGE SCALE GENOMIC DNA]</scope>
    <source>
        <strain evidence="3 4">DSM 45601</strain>
    </source>
</reference>
<dbReference type="Gene3D" id="3.40.710.10">
    <property type="entry name" value="DD-peptidase/beta-lactamase superfamily"/>
    <property type="match status" value="1"/>
</dbReference>
<evidence type="ECO:0000313" key="4">
    <source>
        <dbReference type="Proteomes" id="UP000237846"/>
    </source>
</evidence>
<keyword evidence="1" id="KW-0812">Transmembrane</keyword>